<proteinExistence type="predicted"/>
<accession>A0A7C8NTY0</accession>
<evidence type="ECO:0000313" key="5">
    <source>
        <dbReference type="Proteomes" id="UP000480548"/>
    </source>
</evidence>
<dbReference type="Pfam" id="PF16862">
    <property type="entry name" value="Glyco_hydro_79C"/>
    <property type="match status" value="1"/>
</dbReference>
<feature type="region of interest" description="Disordered" evidence="1">
    <location>
        <begin position="435"/>
        <end position="459"/>
    </location>
</feature>
<dbReference type="InterPro" id="IPR031728">
    <property type="entry name" value="GlcAase_C"/>
</dbReference>
<dbReference type="SUPFAM" id="SSF51445">
    <property type="entry name" value="(Trans)glycosidases"/>
    <property type="match status" value="1"/>
</dbReference>
<sequence>MKIFSQCQFQPLPGSLLLLLLSTSLCVTAVPPTVNIEIPVPAKDALLRSLDRNLVSWSIQNRDLPMFTRSKLLENLFKALSTNIAIGQSVRLGGGESDKTTYGSDITITAEKYRSGYYGAQAQGNVTLGPNYFASFKEKYAPDTRYIWCLNLINTTNNFDAAISTAAGVLEYLGNELDLFEIGNEADFYGSKGFRDSEWDASMMLPEWNYIADEIQKNSPNKTVRFMAGGFANPAYIVTKDFDIPGIIAAGYQSSRIPWYSMHLYPQSGCSGAVTIAPLLEHNTLSDILSNYIPQVAAAESVGAQFAIGETNTVSCVGRPGISDTFAAALWLVDYVLFAATIGIRRVYFHATTTGSYSPVIPINYSLDSGNYSTGVLPLSYGAYFVSEVLSFNDTLLIMQIEGGNDTDYSSYSVWDETNKLRKIVFINLQSYNSSTGGTNPATPDTEVYSSSGPRPSTRVTVATPWEPGQELSLIRLQAPGSNSKSQVNVSSFTFSEKDGSVTNNLVDTIITVKDNGNVEFDLLASEAVLIQHYSDVLSNKHPTKSGSKAADSTANGVVMRTRGANMSISSVLVLDMKIMVSAILVNVEQSYRLCPLESSEYDEIKASLMLVGTGLEAEHREGFWF</sequence>
<dbReference type="Proteomes" id="UP000480548">
    <property type="component" value="Unassembled WGS sequence"/>
</dbReference>
<name>A0A7C8NTY0_ORBOL</name>
<evidence type="ECO:0000259" key="3">
    <source>
        <dbReference type="Pfam" id="PF16862"/>
    </source>
</evidence>
<evidence type="ECO:0000256" key="2">
    <source>
        <dbReference type="SAM" id="SignalP"/>
    </source>
</evidence>
<feature type="chain" id="PRO_5028960889" description="Beta-glucuronidase C-terminal domain-containing protein" evidence="2">
    <location>
        <begin position="30"/>
        <end position="626"/>
    </location>
</feature>
<comment type="caution">
    <text evidence="4">The sequence shown here is derived from an EMBL/GenBank/DDBJ whole genome shotgun (WGS) entry which is preliminary data.</text>
</comment>
<evidence type="ECO:0000313" key="4">
    <source>
        <dbReference type="EMBL" id="KAF3132027.1"/>
    </source>
</evidence>
<feature type="signal peptide" evidence="2">
    <location>
        <begin position="1"/>
        <end position="29"/>
    </location>
</feature>
<gene>
    <name evidence="4" type="ORF">TWF703_007428</name>
</gene>
<organism evidence="4 5">
    <name type="scientific">Orbilia oligospora</name>
    <name type="common">Nematode-trapping fungus</name>
    <name type="synonym">Arthrobotrys oligospora</name>
    <dbReference type="NCBI Taxonomy" id="2813651"/>
    <lineage>
        <taxon>Eukaryota</taxon>
        <taxon>Fungi</taxon>
        <taxon>Dikarya</taxon>
        <taxon>Ascomycota</taxon>
        <taxon>Pezizomycotina</taxon>
        <taxon>Orbiliomycetes</taxon>
        <taxon>Orbiliales</taxon>
        <taxon>Orbiliaceae</taxon>
        <taxon>Orbilia</taxon>
    </lineage>
</organism>
<dbReference type="EMBL" id="WIQZ01000046">
    <property type="protein sequence ID" value="KAF3132027.1"/>
    <property type="molecule type" value="Genomic_DNA"/>
</dbReference>
<evidence type="ECO:0000256" key="1">
    <source>
        <dbReference type="SAM" id="MobiDB-lite"/>
    </source>
</evidence>
<dbReference type="PANTHER" id="PTHR36183">
    <property type="entry name" value="BETA-GLUCURONIDASE"/>
    <property type="match status" value="1"/>
</dbReference>
<dbReference type="Gene3D" id="3.20.20.80">
    <property type="entry name" value="Glycosidases"/>
    <property type="match status" value="1"/>
</dbReference>
<protein>
    <recommendedName>
        <fullName evidence="3">Beta-glucuronidase C-terminal domain-containing protein</fullName>
    </recommendedName>
</protein>
<keyword evidence="2" id="KW-0732">Signal</keyword>
<dbReference type="InterPro" id="IPR017853">
    <property type="entry name" value="GH"/>
</dbReference>
<dbReference type="InterPro" id="IPR052974">
    <property type="entry name" value="GH79_Enzymes"/>
</dbReference>
<reference evidence="4 5" key="1">
    <citation type="submission" date="2019-06" db="EMBL/GenBank/DDBJ databases">
        <authorList>
            <person name="Palmer J.M."/>
        </authorList>
    </citation>
    <scope>NUCLEOTIDE SEQUENCE [LARGE SCALE GENOMIC DNA]</scope>
    <source>
        <strain evidence="4 5">TWF703</strain>
    </source>
</reference>
<feature type="domain" description="Beta-glucuronidase C-terminal" evidence="3">
    <location>
        <begin position="412"/>
        <end position="530"/>
    </location>
</feature>
<dbReference type="AlphaFoldDB" id="A0A7C8NTY0"/>
<dbReference type="PANTHER" id="PTHR36183:SF2">
    <property type="entry name" value="BETA-GLUCURONIDASE C-TERMINAL DOMAIN-CONTAINING PROTEIN"/>
    <property type="match status" value="1"/>
</dbReference>